<organism evidence="2 3">
    <name type="scientific">Hydnomerulius pinastri MD-312</name>
    <dbReference type="NCBI Taxonomy" id="994086"/>
    <lineage>
        <taxon>Eukaryota</taxon>
        <taxon>Fungi</taxon>
        <taxon>Dikarya</taxon>
        <taxon>Basidiomycota</taxon>
        <taxon>Agaricomycotina</taxon>
        <taxon>Agaricomycetes</taxon>
        <taxon>Agaricomycetidae</taxon>
        <taxon>Boletales</taxon>
        <taxon>Boletales incertae sedis</taxon>
        <taxon>Leucogyrophana</taxon>
    </lineage>
</organism>
<reference evidence="2 3" key="1">
    <citation type="submission" date="2014-04" db="EMBL/GenBank/DDBJ databases">
        <title>Evolutionary Origins and Diversification of the Mycorrhizal Mutualists.</title>
        <authorList>
            <consortium name="DOE Joint Genome Institute"/>
            <consortium name="Mycorrhizal Genomics Consortium"/>
            <person name="Kohler A."/>
            <person name="Kuo A."/>
            <person name="Nagy L.G."/>
            <person name="Floudas D."/>
            <person name="Copeland A."/>
            <person name="Barry K.W."/>
            <person name="Cichocki N."/>
            <person name="Veneault-Fourrey C."/>
            <person name="LaButti K."/>
            <person name="Lindquist E.A."/>
            <person name="Lipzen A."/>
            <person name="Lundell T."/>
            <person name="Morin E."/>
            <person name="Murat C."/>
            <person name="Riley R."/>
            <person name="Ohm R."/>
            <person name="Sun H."/>
            <person name="Tunlid A."/>
            <person name="Henrissat B."/>
            <person name="Grigoriev I.V."/>
            <person name="Hibbett D.S."/>
            <person name="Martin F."/>
        </authorList>
    </citation>
    <scope>NUCLEOTIDE SEQUENCE [LARGE SCALE GENOMIC DNA]</scope>
    <source>
        <strain evidence="2 3">MD-312</strain>
    </source>
</reference>
<evidence type="ECO:0000313" key="3">
    <source>
        <dbReference type="Proteomes" id="UP000053820"/>
    </source>
</evidence>
<accession>A0A0C9W148</accession>
<sequence>MPIPRLCSAIAIVAACLPLALADIQPGSDYGVYKTTNLYNCTGHVMASNVTVPNAADTLPQIASSSRLGWEQWDLFMHGTFPMILRWTQGDPSTSMSAPSAGKFEMLILDPNANGTLVHGSTTGRLSYTNDENFKQISLKDNSLTWDASAQWYNLTVSAGGYSMTLNSFSSMLDTFHPNVEFYNGMLDKAQGPGWFGSVPLPRGHASGYLDGPHGERTSLSGLTVMRHMFSQNALPNYINKYSMGTAWGYSKAFYDTHVFYQTEATNGTVHDAAYLGRAIPTPGEQGIFSTASAVYAITDDYTLYNLAVNPKAQTLDASFPGCPSTNNIAYVFNMSTSTMLGQFTDLGGGKTTYYAINGSTTAGFDGKPVVGTLSGVFEEYEAPSLDLD</sequence>
<dbReference type="OrthoDB" id="2647171at2759"/>
<keyword evidence="1" id="KW-0732">Signal</keyword>
<proteinExistence type="predicted"/>
<protein>
    <submittedName>
        <fullName evidence="2">Uncharacterized protein</fullName>
    </submittedName>
</protein>
<dbReference type="EMBL" id="KN839846">
    <property type="protein sequence ID" value="KIJ64565.1"/>
    <property type="molecule type" value="Genomic_DNA"/>
</dbReference>
<feature type="signal peptide" evidence="1">
    <location>
        <begin position="1"/>
        <end position="22"/>
    </location>
</feature>
<dbReference type="AlphaFoldDB" id="A0A0C9W148"/>
<evidence type="ECO:0000313" key="2">
    <source>
        <dbReference type="EMBL" id="KIJ64565.1"/>
    </source>
</evidence>
<dbReference type="PROSITE" id="PS51257">
    <property type="entry name" value="PROKAR_LIPOPROTEIN"/>
    <property type="match status" value="1"/>
</dbReference>
<dbReference type="Proteomes" id="UP000053820">
    <property type="component" value="Unassembled WGS sequence"/>
</dbReference>
<name>A0A0C9W148_9AGAM</name>
<dbReference type="HOGENOM" id="CLU_042825_0_0_1"/>
<evidence type="ECO:0000256" key="1">
    <source>
        <dbReference type="SAM" id="SignalP"/>
    </source>
</evidence>
<gene>
    <name evidence="2" type="ORF">HYDPIDRAFT_28502</name>
</gene>
<feature type="chain" id="PRO_5002222037" evidence="1">
    <location>
        <begin position="23"/>
        <end position="389"/>
    </location>
</feature>
<keyword evidence="3" id="KW-1185">Reference proteome</keyword>